<evidence type="ECO:0000256" key="1">
    <source>
        <dbReference type="SAM" id="Phobius"/>
    </source>
</evidence>
<evidence type="ECO:0000313" key="2">
    <source>
        <dbReference type="EMBL" id="CAE8633654.1"/>
    </source>
</evidence>
<sequence>MKAQQRQEGTVTAESESADDQACYTLAKALGELPRLVDSRPRHPEPSGKPSTVRVDLSRAGAVGVAGAAGAAAAAPASDRSPSFFFILAAIRLSWLFLLCVASLVSCAVLAILEGVGLHGVLGALLRSCSGHHT</sequence>
<protein>
    <submittedName>
        <fullName evidence="2">Uncharacterized protein</fullName>
    </submittedName>
</protein>
<feature type="transmembrane region" description="Helical" evidence="1">
    <location>
        <begin position="84"/>
        <end position="113"/>
    </location>
</feature>
<dbReference type="EMBL" id="CAJNNV010030821">
    <property type="protein sequence ID" value="CAE8633654.1"/>
    <property type="molecule type" value="Genomic_DNA"/>
</dbReference>
<evidence type="ECO:0000313" key="3">
    <source>
        <dbReference type="Proteomes" id="UP000654075"/>
    </source>
</evidence>
<keyword evidence="3" id="KW-1185">Reference proteome</keyword>
<organism evidence="2 3">
    <name type="scientific">Polarella glacialis</name>
    <name type="common">Dinoflagellate</name>
    <dbReference type="NCBI Taxonomy" id="89957"/>
    <lineage>
        <taxon>Eukaryota</taxon>
        <taxon>Sar</taxon>
        <taxon>Alveolata</taxon>
        <taxon>Dinophyceae</taxon>
        <taxon>Suessiales</taxon>
        <taxon>Suessiaceae</taxon>
        <taxon>Polarella</taxon>
    </lineage>
</organism>
<dbReference type="AlphaFoldDB" id="A0A813H7M2"/>
<reference evidence="2" key="1">
    <citation type="submission" date="2021-02" db="EMBL/GenBank/DDBJ databases">
        <authorList>
            <person name="Dougan E. K."/>
            <person name="Rhodes N."/>
            <person name="Thang M."/>
            <person name="Chan C."/>
        </authorList>
    </citation>
    <scope>NUCLEOTIDE SEQUENCE</scope>
</reference>
<name>A0A813H7M2_POLGL</name>
<dbReference type="Proteomes" id="UP000654075">
    <property type="component" value="Unassembled WGS sequence"/>
</dbReference>
<keyword evidence="1" id="KW-0472">Membrane</keyword>
<comment type="caution">
    <text evidence="2">The sequence shown here is derived from an EMBL/GenBank/DDBJ whole genome shotgun (WGS) entry which is preliminary data.</text>
</comment>
<gene>
    <name evidence="2" type="ORF">PGLA1383_LOCUS49475</name>
</gene>
<accession>A0A813H7M2</accession>
<keyword evidence="1" id="KW-1133">Transmembrane helix</keyword>
<proteinExistence type="predicted"/>
<keyword evidence="1" id="KW-0812">Transmembrane</keyword>